<dbReference type="PANTHER" id="PTHR11606">
    <property type="entry name" value="GLUTAMATE DEHYDROGENASE"/>
    <property type="match status" value="1"/>
</dbReference>
<dbReference type="InterPro" id="IPR014362">
    <property type="entry name" value="Glu_DH"/>
</dbReference>
<evidence type="ECO:0000313" key="9">
    <source>
        <dbReference type="EMBL" id="OGK48761.1"/>
    </source>
</evidence>
<feature type="binding site" evidence="5">
    <location>
        <position position="216"/>
    </location>
    <ligand>
        <name>NAD(+)</name>
        <dbReference type="ChEBI" id="CHEBI:57540"/>
    </ligand>
</feature>
<dbReference type="PROSITE" id="PS00074">
    <property type="entry name" value="GLFV_DEHYDROGENASE"/>
    <property type="match status" value="1"/>
</dbReference>
<feature type="binding site" evidence="5">
    <location>
        <position position="88"/>
    </location>
    <ligand>
        <name>substrate</name>
    </ligand>
</feature>
<dbReference type="Gene3D" id="3.40.50.10860">
    <property type="entry name" value="Leucine Dehydrogenase, chain A, domain 1"/>
    <property type="match status" value="1"/>
</dbReference>
<feature type="site" description="Important for catalysis" evidence="6">
    <location>
        <position position="140"/>
    </location>
</feature>
<keyword evidence="2 3" id="KW-0560">Oxidoreductase</keyword>
<dbReference type="PIRSF" id="PIRSF000185">
    <property type="entry name" value="Glu_DH"/>
    <property type="match status" value="1"/>
</dbReference>
<evidence type="ECO:0000313" key="10">
    <source>
        <dbReference type="Proteomes" id="UP000177141"/>
    </source>
</evidence>
<dbReference type="Pfam" id="PF00208">
    <property type="entry name" value="ELFV_dehydrog"/>
    <property type="match status" value="1"/>
</dbReference>
<dbReference type="SUPFAM" id="SSF51735">
    <property type="entry name" value="NAD(P)-binding Rossmann-fold domains"/>
    <property type="match status" value="1"/>
</dbReference>
<gene>
    <name evidence="9" type="ORF">A3A93_02930</name>
</gene>
<feature type="binding site" evidence="5">
    <location>
        <position position="356"/>
    </location>
    <ligand>
        <name>substrate</name>
    </ligand>
</feature>
<evidence type="ECO:0000256" key="7">
    <source>
        <dbReference type="RuleBase" id="RU004417"/>
    </source>
</evidence>
<evidence type="ECO:0000256" key="2">
    <source>
        <dbReference type="ARBA" id="ARBA00023002"/>
    </source>
</evidence>
<feature type="binding site" evidence="5">
    <location>
        <position position="64"/>
    </location>
    <ligand>
        <name>substrate</name>
    </ligand>
</feature>
<dbReference type="STRING" id="1802061.A3A93_02930"/>
<dbReference type="InterPro" id="IPR046346">
    <property type="entry name" value="Aminoacid_DH-like_N_sf"/>
</dbReference>
<proteinExistence type="inferred from homology"/>
<comment type="similarity">
    <text evidence="1 3 7">Belongs to the Glu/Leu/Phe/Val dehydrogenases family.</text>
</comment>
<dbReference type="SUPFAM" id="SSF53223">
    <property type="entry name" value="Aminoacid dehydrogenase-like, N-terminal domain"/>
    <property type="match status" value="1"/>
</dbReference>
<name>A0A1F7IZH6_9BACT</name>
<dbReference type="AlphaFoldDB" id="A0A1F7IZH6"/>
<dbReference type="PRINTS" id="PR00082">
    <property type="entry name" value="GLFDHDRGNASE"/>
</dbReference>
<accession>A0A1F7IZH6</accession>
<dbReference type="Pfam" id="PF02812">
    <property type="entry name" value="ELFV_dehydrog_N"/>
    <property type="match status" value="1"/>
</dbReference>
<organism evidence="9 10">
    <name type="scientific">Candidatus Roizmanbacteria bacterium RIFCSPLOWO2_01_FULL_38_12</name>
    <dbReference type="NCBI Taxonomy" id="1802061"/>
    <lineage>
        <taxon>Bacteria</taxon>
        <taxon>Candidatus Roizmaniibacteriota</taxon>
    </lineage>
</organism>
<evidence type="ECO:0000256" key="4">
    <source>
        <dbReference type="PIRSR" id="PIRSR000185-1"/>
    </source>
</evidence>
<dbReference type="GO" id="GO:0006538">
    <property type="term" value="P:L-glutamate catabolic process"/>
    <property type="evidence" value="ECO:0007669"/>
    <property type="project" value="TreeGrafter"/>
</dbReference>
<dbReference type="InterPro" id="IPR033524">
    <property type="entry name" value="Glu/Leu/Phe/Val_DH_AS"/>
</dbReference>
<comment type="caution">
    <text evidence="9">The sequence shown here is derived from an EMBL/GenBank/DDBJ whole genome shotgun (WGS) entry which is preliminary data.</text>
</comment>
<evidence type="ECO:0000256" key="6">
    <source>
        <dbReference type="PIRSR" id="PIRSR000185-3"/>
    </source>
</evidence>
<dbReference type="InterPro" id="IPR033922">
    <property type="entry name" value="NAD_bind_Glu_DH"/>
</dbReference>
<dbReference type="InterPro" id="IPR006096">
    <property type="entry name" value="Glu/Leu/Phe/Val/Trp_DH_C"/>
</dbReference>
<feature type="binding site" evidence="5">
    <location>
        <position position="184"/>
    </location>
    <ligand>
        <name>NAD(+)</name>
        <dbReference type="ChEBI" id="CHEBI:57540"/>
    </ligand>
</feature>
<reference evidence="9 10" key="1">
    <citation type="journal article" date="2016" name="Nat. Commun.">
        <title>Thousands of microbial genomes shed light on interconnected biogeochemical processes in an aquifer system.</title>
        <authorList>
            <person name="Anantharaman K."/>
            <person name="Brown C.T."/>
            <person name="Hug L.A."/>
            <person name="Sharon I."/>
            <person name="Castelle C.J."/>
            <person name="Probst A.J."/>
            <person name="Thomas B.C."/>
            <person name="Singh A."/>
            <person name="Wilkins M.J."/>
            <person name="Karaoz U."/>
            <person name="Brodie E.L."/>
            <person name="Williams K.H."/>
            <person name="Hubbard S.S."/>
            <person name="Banfield J.F."/>
        </authorList>
    </citation>
    <scope>NUCLEOTIDE SEQUENCE [LARGE SCALE GENOMIC DNA]</scope>
</reference>
<protein>
    <recommendedName>
        <fullName evidence="3">Glutamate dehydrogenase</fullName>
    </recommendedName>
</protein>
<sequence>MLNTAKEIIGSTCQSLGIEQDVIDRIIEPDSIHEVTLDLERDNGRITPIKAFRIQHNNLLGPYKGGIRFHETVNRSEVQALATLMSIKTAVVNLPFGGGKGGVVINPKTLSQGELRRLSQNYVAKLANVIGEDIDVPAPDVNTNPTIMKWMLAEYEKIIGRKSPATFTGKPVTNGGSLGRMEATGRGGVFVLQELLKRLNGGNQSKMTIAVQGFGNVGYYFALIASQLGHRIIAISDSKGAILVENDNDSFDLNAVQNCKKELATVTQCYCVNGVCDSKRGKKISNEDLLELPVDILVPAALENVINTENMSKIKAKIIIEMANGPVSAKANEYLKRNGVLIVPDVLANAGGVIVSYLEWVQGKQRYWWTEEKVNLELEKIIVAAFSDVWTHGKEKNISLTESAFQVAVQRIVAAL</sequence>
<dbReference type="EMBL" id="MGAL01000011">
    <property type="protein sequence ID" value="OGK48761.1"/>
    <property type="molecule type" value="Genomic_DNA"/>
</dbReference>
<dbReference type="GO" id="GO:0000166">
    <property type="term" value="F:nucleotide binding"/>
    <property type="evidence" value="ECO:0007669"/>
    <property type="project" value="UniProtKB-KW"/>
</dbReference>
<dbReference type="GO" id="GO:0004352">
    <property type="term" value="F:glutamate dehydrogenase (NAD+) activity"/>
    <property type="evidence" value="ECO:0007669"/>
    <property type="project" value="TreeGrafter"/>
</dbReference>
<dbReference type="Proteomes" id="UP000177141">
    <property type="component" value="Unassembled WGS sequence"/>
</dbReference>
<dbReference type="Gene3D" id="3.40.50.720">
    <property type="entry name" value="NAD(P)-binding Rossmann-like Domain"/>
    <property type="match status" value="1"/>
</dbReference>
<dbReference type="CDD" id="cd01076">
    <property type="entry name" value="NAD_bind_1_Glu_DH"/>
    <property type="match status" value="1"/>
</dbReference>
<evidence type="ECO:0000259" key="8">
    <source>
        <dbReference type="SMART" id="SM00839"/>
    </source>
</evidence>
<keyword evidence="5" id="KW-0547">Nucleotide-binding</keyword>
<dbReference type="SMART" id="SM00839">
    <property type="entry name" value="ELFV_dehydrog"/>
    <property type="match status" value="1"/>
</dbReference>
<dbReference type="InterPro" id="IPR036291">
    <property type="entry name" value="NAD(P)-bd_dom_sf"/>
</dbReference>
<dbReference type="InterPro" id="IPR006095">
    <property type="entry name" value="Glu/Leu/Phe/Val/Trp_DH"/>
</dbReference>
<feature type="active site" description="Proton donor" evidence="4">
    <location>
        <position position="100"/>
    </location>
</feature>
<evidence type="ECO:0000256" key="5">
    <source>
        <dbReference type="PIRSR" id="PIRSR000185-2"/>
    </source>
</evidence>
<evidence type="ECO:0000256" key="3">
    <source>
        <dbReference type="PIRNR" id="PIRNR000185"/>
    </source>
</evidence>
<evidence type="ECO:0000256" key="1">
    <source>
        <dbReference type="ARBA" id="ARBA00006382"/>
    </source>
</evidence>
<feature type="domain" description="Glutamate/phenylalanine/leucine/valine/L-tryptophan dehydrogenase C-terminal" evidence="8">
    <location>
        <begin position="177"/>
        <end position="415"/>
    </location>
</feature>
<dbReference type="InterPro" id="IPR006097">
    <property type="entry name" value="Glu/Leu/Phe/Val/Trp_DH_dimer"/>
</dbReference>
<keyword evidence="5" id="KW-0520">NAD</keyword>
<dbReference type="PANTHER" id="PTHR11606:SF13">
    <property type="entry name" value="GLUTAMATE DEHYDROGENASE 1, MITOCHONDRIAL"/>
    <property type="match status" value="1"/>
</dbReference>